<keyword evidence="2" id="KW-1185">Reference proteome</keyword>
<sequence length="202" mass="23499">MSSHHFVKEQQEPAVVILNTDSVRFEQVAPLLEWVPTVLVWQNCLDDVLSWGVKIDVILAEEEFQRKNLQLLEEQYPIRFLSTTPQNVVSDSLHYLKASSHSAAHLVGFQHTEVSQLESFLDWMDLTLLEGNWRFYPVKSRHFKKWFPKSTIEIYGEEKLPLEIENSNGKLLFPLYYATLLDVPEGITEIQAPKLFWIGEKV</sequence>
<evidence type="ECO:0000313" key="2">
    <source>
        <dbReference type="Proteomes" id="UP000199060"/>
    </source>
</evidence>
<proteinExistence type="predicted"/>
<evidence type="ECO:0000313" key="1">
    <source>
        <dbReference type="EMBL" id="SDD27669.1"/>
    </source>
</evidence>
<dbReference type="OrthoDB" id="1132102at2"/>
<protein>
    <recommendedName>
        <fullName evidence="3">Thiamine pyrophosphokinase</fullName>
    </recommendedName>
</protein>
<accession>A0A1G6TF67</accession>
<dbReference type="Proteomes" id="UP000199060">
    <property type="component" value="Unassembled WGS sequence"/>
</dbReference>
<gene>
    <name evidence="1" type="ORF">SAMN04488104_102217</name>
</gene>
<dbReference type="RefSeq" id="WP_087939858.1">
    <property type="nucleotide sequence ID" value="NZ_FNAC01000022.1"/>
</dbReference>
<dbReference type="EMBL" id="FNAC01000022">
    <property type="protein sequence ID" value="SDD27669.1"/>
    <property type="molecule type" value="Genomic_DNA"/>
</dbReference>
<name>A0A1G6TF67_9BACT</name>
<evidence type="ECO:0008006" key="3">
    <source>
        <dbReference type="Google" id="ProtNLM"/>
    </source>
</evidence>
<organism evidence="1 2">
    <name type="scientific">Algoriphagus faecimaris</name>
    <dbReference type="NCBI Taxonomy" id="686796"/>
    <lineage>
        <taxon>Bacteria</taxon>
        <taxon>Pseudomonadati</taxon>
        <taxon>Bacteroidota</taxon>
        <taxon>Cytophagia</taxon>
        <taxon>Cytophagales</taxon>
        <taxon>Cyclobacteriaceae</taxon>
        <taxon>Algoriphagus</taxon>
    </lineage>
</organism>
<dbReference type="STRING" id="686796.SAMN04488104_102217"/>
<dbReference type="AlphaFoldDB" id="A0A1G6TF67"/>
<reference evidence="2" key="1">
    <citation type="submission" date="2016-10" db="EMBL/GenBank/DDBJ databases">
        <authorList>
            <person name="Varghese N."/>
            <person name="Submissions S."/>
        </authorList>
    </citation>
    <scope>NUCLEOTIDE SEQUENCE [LARGE SCALE GENOMIC DNA]</scope>
    <source>
        <strain evidence="2">DSM 23095</strain>
    </source>
</reference>